<evidence type="ECO:0000313" key="2">
    <source>
        <dbReference type="Proteomes" id="UP000326582"/>
    </source>
</evidence>
<protein>
    <submittedName>
        <fullName evidence="1">Vesicular-fusion protein</fullName>
    </submittedName>
</protein>
<name>A0ACD0WLY9_CLALS</name>
<gene>
    <name evidence="1" type="ORF">EJF14_40393</name>
</gene>
<organism evidence="1 2">
    <name type="scientific">Clavispora lusitaniae</name>
    <name type="common">Candida lusitaniae</name>
    <dbReference type="NCBI Taxonomy" id="36911"/>
    <lineage>
        <taxon>Eukaryota</taxon>
        <taxon>Fungi</taxon>
        <taxon>Dikarya</taxon>
        <taxon>Ascomycota</taxon>
        <taxon>Saccharomycotina</taxon>
        <taxon>Pichiomycetes</taxon>
        <taxon>Metschnikowiaceae</taxon>
        <taxon>Clavispora</taxon>
    </lineage>
</organism>
<dbReference type="Proteomes" id="UP000326582">
    <property type="component" value="Chromosome 4"/>
</dbReference>
<proteinExistence type="predicted"/>
<evidence type="ECO:0000313" key="1">
    <source>
        <dbReference type="EMBL" id="QFZ28356.1"/>
    </source>
</evidence>
<keyword evidence="2" id="KW-1185">Reference proteome</keyword>
<sequence length="804" mass="89868">MPRHLYKMNNEPKFPSLLHNTMEKLGFHKVSNNPGPGNPVISHSQPARKAQSGPNFKKQLRVEGAPNNQVALTNLVAVHPSDFPDVPDRTNVIIDGNFVYGIVKHSAMEPGCIGLAGKSRQWCRTSLGQQVTVESYNIFDRSLDDTHYLGELDLLIDYKQTSKATSASLNEEDLINVFLSNYENQILQPTQPFVMDYKGMYFSIYVYACQVINLNHLGDSERKMSQDIHTKGILMKGGTNVNFFPVDGSPIQLMKKKGGKSSAMINKPRANPIINPDFKLESMGIGGLDNEFQQIFRRAFASRIISPDLVDKLGLRHVKGLLLFGPPGTGKTLIARQIGKMLNVKEPKIVNGPEMLSKYVGSSEENIRNLFKEAEAEYKAKGENSQLHIIIFDELDSVFKQRGGSRSDGTGVGDNVVNQLLAKMDGVEQLNNILIIGMTNRLDLIDNALLRPGRFEIQIEISLPDEKGRKDILLIHTKKMKDNDMLGNDIDFDELASLTKNFTGAELEGLCNSASSFAISKFTKSENIAKVDENISKMKLTRDDFLMALSEVKPAFGVNEEDLNLNFPYGIIEYNRKVHSVFEKLRSYIEEVKNSDTERLISVLLHGEPGVGKTAIASMLALKSEFPFIKMLSAESLVGMSEGAKIATIDNIFRDVYKSPLNVLVIDKIETLINYVPIGPRFSNEILQMLIVNLNKKPPNGRRLLIIGTTSQYSVMKHMSLVENFTKTIELKKIKQLDEVQVVFEKLNFMTPNERVAILQQLSSYGDGTIDISIKKLIQVMMNCKYLKADVDLAVENIIEAQVS</sequence>
<dbReference type="EMBL" id="CP038487">
    <property type="protein sequence ID" value="QFZ28356.1"/>
    <property type="molecule type" value="Genomic_DNA"/>
</dbReference>
<reference evidence="2" key="1">
    <citation type="journal article" date="2019" name="MBio">
        <title>Comparative genomics for the elucidation of multidrug resistance (MDR) in Candida lusitaniae.</title>
        <authorList>
            <person name="Kannan A."/>
            <person name="Asner S.A."/>
            <person name="Trachsel E."/>
            <person name="Kelly S."/>
            <person name="Parker J."/>
            <person name="Sanglard D."/>
        </authorList>
    </citation>
    <scope>NUCLEOTIDE SEQUENCE [LARGE SCALE GENOMIC DNA]</scope>
    <source>
        <strain evidence="2">P1</strain>
    </source>
</reference>
<accession>A0ACD0WLY9</accession>